<dbReference type="EMBL" id="JXTB01000024">
    <property type="protein sequence ID" value="PON75292.1"/>
    <property type="molecule type" value="Genomic_DNA"/>
</dbReference>
<comment type="caution">
    <text evidence="1">The sequence shown here is derived from an EMBL/GenBank/DDBJ whole genome shotgun (WGS) entry which is preliminary data.</text>
</comment>
<gene>
    <name evidence="1" type="ORF">PanWU01x14_042590</name>
</gene>
<reference evidence="2" key="1">
    <citation type="submission" date="2016-06" db="EMBL/GenBank/DDBJ databases">
        <title>Parallel loss of symbiosis genes in relatives of nitrogen-fixing non-legume Parasponia.</title>
        <authorList>
            <person name="Van Velzen R."/>
            <person name="Holmer R."/>
            <person name="Bu F."/>
            <person name="Rutten L."/>
            <person name="Van Zeijl A."/>
            <person name="Liu W."/>
            <person name="Santuari L."/>
            <person name="Cao Q."/>
            <person name="Sharma T."/>
            <person name="Shen D."/>
            <person name="Roswanjaya Y."/>
            <person name="Wardhani T."/>
            <person name="Kalhor M.S."/>
            <person name="Jansen J."/>
            <person name="Van den Hoogen J."/>
            <person name="Gungor B."/>
            <person name="Hartog M."/>
            <person name="Hontelez J."/>
            <person name="Verver J."/>
            <person name="Yang W.-C."/>
            <person name="Schijlen E."/>
            <person name="Repin R."/>
            <person name="Schilthuizen M."/>
            <person name="Schranz E."/>
            <person name="Heidstra R."/>
            <person name="Miyata K."/>
            <person name="Fedorova E."/>
            <person name="Kohlen W."/>
            <person name="Bisseling T."/>
            <person name="Smit S."/>
            <person name="Geurts R."/>
        </authorList>
    </citation>
    <scope>NUCLEOTIDE SEQUENCE [LARGE SCALE GENOMIC DNA]</scope>
    <source>
        <strain evidence="2">cv. WU1-14</strain>
    </source>
</reference>
<protein>
    <submittedName>
        <fullName evidence="1">Uncharacterized protein</fullName>
    </submittedName>
</protein>
<name>A0A2P5DPS2_PARAD</name>
<evidence type="ECO:0000313" key="1">
    <source>
        <dbReference type="EMBL" id="PON75292.1"/>
    </source>
</evidence>
<keyword evidence="2" id="KW-1185">Reference proteome</keyword>
<dbReference type="Proteomes" id="UP000237105">
    <property type="component" value="Unassembled WGS sequence"/>
</dbReference>
<sequence length="180" mass="20113">MPKNPASRYCPLCHLDQTALRSSRFSKRQILSALPLGPNRPPQLTVFKTRLIGKGIHTLIKSVSFPFLADVGFHNPPLKGSASPLTIDSGTGSDTICNSPRTPLADIVRFATWTKPPSAAHDFQNASDRERYPHPYKECFVPLSSRCGISQYLFRYSLFLNFSAYSDLPSLLEKILLYKV</sequence>
<evidence type="ECO:0000313" key="2">
    <source>
        <dbReference type="Proteomes" id="UP000237105"/>
    </source>
</evidence>
<organism evidence="1 2">
    <name type="scientific">Parasponia andersonii</name>
    <name type="common">Sponia andersonii</name>
    <dbReference type="NCBI Taxonomy" id="3476"/>
    <lineage>
        <taxon>Eukaryota</taxon>
        <taxon>Viridiplantae</taxon>
        <taxon>Streptophyta</taxon>
        <taxon>Embryophyta</taxon>
        <taxon>Tracheophyta</taxon>
        <taxon>Spermatophyta</taxon>
        <taxon>Magnoliopsida</taxon>
        <taxon>eudicotyledons</taxon>
        <taxon>Gunneridae</taxon>
        <taxon>Pentapetalae</taxon>
        <taxon>rosids</taxon>
        <taxon>fabids</taxon>
        <taxon>Rosales</taxon>
        <taxon>Cannabaceae</taxon>
        <taxon>Parasponia</taxon>
    </lineage>
</organism>
<accession>A0A2P5DPS2</accession>
<proteinExistence type="predicted"/>
<dbReference type="AlphaFoldDB" id="A0A2P5DPS2"/>